<organism evidence="3 4">
    <name type="scientific">Sedimentitalea arenosa</name>
    <dbReference type="NCBI Taxonomy" id="2798803"/>
    <lineage>
        <taxon>Bacteria</taxon>
        <taxon>Pseudomonadati</taxon>
        <taxon>Pseudomonadota</taxon>
        <taxon>Alphaproteobacteria</taxon>
        <taxon>Rhodobacterales</taxon>
        <taxon>Paracoccaceae</taxon>
        <taxon>Sedimentitalea</taxon>
    </lineage>
</organism>
<evidence type="ECO:0000313" key="3">
    <source>
        <dbReference type="EMBL" id="MBJ6372269.1"/>
    </source>
</evidence>
<dbReference type="SUPFAM" id="SSF47473">
    <property type="entry name" value="EF-hand"/>
    <property type="match status" value="1"/>
</dbReference>
<dbReference type="InterPro" id="IPR011992">
    <property type="entry name" value="EF-hand-dom_pair"/>
</dbReference>
<evidence type="ECO:0000259" key="2">
    <source>
        <dbReference type="PROSITE" id="PS50222"/>
    </source>
</evidence>
<dbReference type="EMBL" id="JAELVR010000008">
    <property type="protein sequence ID" value="MBJ6372269.1"/>
    <property type="molecule type" value="Genomic_DNA"/>
</dbReference>
<accession>A0A8J7JCX5</accession>
<feature type="domain" description="EF-hand" evidence="2">
    <location>
        <begin position="44"/>
        <end position="79"/>
    </location>
</feature>
<reference evidence="3" key="1">
    <citation type="submission" date="2020-12" db="EMBL/GenBank/DDBJ databases">
        <title>Sedimentitalea sp. nov., isolated from sand in Incheon.</title>
        <authorList>
            <person name="Kim W."/>
        </authorList>
    </citation>
    <scope>NUCLEOTIDE SEQUENCE</scope>
    <source>
        <strain evidence="3">CAU 1593</strain>
    </source>
</reference>
<dbReference type="AlphaFoldDB" id="A0A8J7JCX5"/>
<dbReference type="RefSeq" id="WP_199025154.1">
    <property type="nucleotide sequence ID" value="NZ_JAELVR010000008.1"/>
</dbReference>
<gene>
    <name evidence="3" type="ORF">JF290_12095</name>
</gene>
<name>A0A8J7JCX5_9RHOB</name>
<keyword evidence="1" id="KW-0732">Signal</keyword>
<comment type="caution">
    <text evidence="3">The sequence shown here is derived from an EMBL/GenBank/DDBJ whole genome shotgun (WGS) entry which is preliminary data.</text>
</comment>
<feature type="signal peptide" evidence="1">
    <location>
        <begin position="1"/>
        <end position="19"/>
    </location>
</feature>
<evidence type="ECO:0000256" key="1">
    <source>
        <dbReference type="SAM" id="SignalP"/>
    </source>
</evidence>
<sequence length="146" mass="15539">MKPLLACLPIALAAGMALAQAGQPGGHFIENWDLDGDGSVSPEEATQKRAELFTMFDQDGSGGLDPAEYDLFDQTRQADMKANAGGHDKGPMRIVNDGLTLPFNDTNGDGTVSRDEFLGRSGDWFEMIDRTGDGVVDSADFTRPGG</sequence>
<dbReference type="Proteomes" id="UP000619079">
    <property type="component" value="Unassembled WGS sequence"/>
</dbReference>
<feature type="chain" id="PRO_5035192356" evidence="1">
    <location>
        <begin position="20"/>
        <end position="146"/>
    </location>
</feature>
<dbReference type="Gene3D" id="1.10.238.10">
    <property type="entry name" value="EF-hand"/>
    <property type="match status" value="2"/>
</dbReference>
<dbReference type="GO" id="GO:0005509">
    <property type="term" value="F:calcium ion binding"/>
    <property type="evidence" value="ECO:0007669"/>
    <property type="project" value="InterPro"/>
</dbReference>
<protein>
    <submittedName>
        <fullName evidence="3">EF-hand domain-containing protein</fullName>
    </submittedName>
</protein>
<dbReference type="Pfam" id="PF13202">
    <property type="entry name" value="EF-hand_5"/>
    <property type="match status" value="4"/>
</dbReference>
<keyword evidence="4" id="KW-1185">Reference proteome</keyword>
<proteinExistence type="predicted"/>
<evidence type="ECO:0000313" key="4">
    <source>
        <dbReference type="Proteomes" id="UP000619079"/>
    </source>
</evidence>
<dbReference type="PROSITE" id="PS50222">
    <property type="entry name" value="EF_HAND_2"/>
    <property type="match status" value="1"/>
</dbReference>
<dbReference type="InterPro" id="IPR002048">
    <property type="entry name" value="EF_hand_dom"/>
</dbReference>